<dbReference type="InterPro" id="IPR022472">
    <property type="entry name" value="VPLPA-CTERM"/>
</dbReference>
<dbReference type="EMBL" id="JALIEB010000007">
    <property type="protein sequence ID" value="MCV3272171.1"/>
    <property type="molecule type" value="Genomic_DNA"/>
</dbReference>
<reference evidence="4 5" key="1">
    <citation type="submission" date="2022-04" db="EMBL/GenBank/DDBJ databases">
        <title>Roseobacter sp. WL0113 is a bacterium isolated from neritic sediment.</title>
        <authorList>
            <person name="Wang L."/>
            <person name="He W."/>
            <person name="Zhang D.-F."/>
        </authorList>
    </citation>
    <scope>NUCLEOTIDE SEQUENCE [LARGE SCALE GENOMIC DNA]</scope>
    <source>
        <strain evidence="4 5">WL0113</strain>
    </source>
</reference>
<feature type="domain" description="Ice-binding protein C-terminal" evidence="3">
    <location>
        <begin position="193"/>
        <end position="217"/>
    </location>
</feature>
<evidence type="ECO:0000313" key="5">
    <source>
        <dbReference type="Proteomes" id="UP001208690"/>
    </source>
</evidence>
<keyword evidence="5" id="KW-1185">Reference proteome</keyword>
<dbReference type="Proteomes" id="UP001208690">
    <property type="component" value="Unassembled WGS sequence"/>
</dbReference>
<comment type="caution">
    <text evidence="4">The sequence shown here is derived from an EMBL/GenBank/DDBJ whole genome shotgun (WGS) entry which is preliminary data.</text>
</comment>
<dbReference type="RefSeq" id="WP_263844498.1">
    <property type="nucleotide sequence ID" value="NZ_JALIEB010000007.1"/>
</dbReference>
<feature type="transmembrane region" description="Helical" evidence="1">
    <location>
        <begin position="194"/>
        <end position="214"/>
    </location>
</feature>
<dbReference type="Pfam" id="PF07589">
    <property type="entry name" value="PEP-CTERM"/>
    <property type="match status" value="1"/>
</dbReference>
<dbReference type="NCBIfam" id="TIGR03370">
    <property type="entry name" value="VPLPA-CTERM"/>
    <property type="match status" value="1"/>
</dbReference>
<gene>
    <name evidence="4" type="ORF">MUB52_12105</name>
</gene>
<feature type="signal peptide" evidence="2">
    <location>
        <begin position="1"/>
        <end position="23"/>
    </location>
</feature>
<evidence type="ECO:0000313" key="4">
    <source>
        <dbReference type="EMBL" id="MCV3272171.1"/>
    </source>
</evidence>
<evidence type="ECO:0000256" key="1">
    <source>
        <dbReference type="SAM" id="Phobius"/>
    </source>
</evidence>
<keyword evidence="1" id="KW-0812">Transmembrane</keyword>
<feature type="chain" id="PRO_5045524747" evidence="2">
    <location>
        <begin position="24"/>
        <end position="222"/>
    </location>
</feature>
<accession>A0ABT3BF06</accession>
<dbReference type="NCBIfam" id="TIGR02595">
    <property type="entry name" value="PEP_CTERM"/>
    <property type="match status" value="1"/>
</dbReference>
<keyword evidence="2" id="KW-0732">Signal</keyword>
<keyword evidence="1" id="KW-0472">Membrane</keyword>
<proteinExistence type="predicted"/>
<sequence length="222" mass="22479">MNTFLKAAAIAATTVVGAQAASAATLTLDFEGLTANQALTSVTVGTTTFNITTSVSEAILFDTLDNTTSDHVGDPDIIPAVQGENGVGGNVLILREDGSNPLANDRAGGGTITFTLASGPDLALIGASGIDDDTWNFAESFAGALGTLTLGGESETGTVSFLPSFMTVGSFFTIEYEGSGAIDSLVFDDGLTPVPVPAALPLMLAGLGGLGVMARRRKTRKS</sequence>
<organism evidence="4 5">
    <name type="scientific">Roseobacter sinensis</name>
    <dbReference type="NCBI Taxonomy" id="2931391"/>
    <lineage>
        <taxon>Bacteria</taxon>
        <taxon>Pseudomonadati</taxon>
        <taxon>Pseudomonadota</taxon>
        <taxon>Alphaproteobacteria</taxon>
        <taxon>Rhodobacterales</taxon>
        <taxon>Roseobacteraceae</taxon>
        <taxon>Roseobacter</taxon>
    </lineage>
</organism>
<dbReference type="InterPro" id="IPR013424">
    <property type="entry name" value="Ice-binding_C"/>
</dbReference>
<protein>
    <submittedName>
        <fullName evidence="4">VPLPA-CTERM sorting domain-containing protein</fullName>
    </submittedName>
</protein>
<keyword evidence="1" id="KW-1133">Transmembrane helix</keyword>
<name>A0ABT3BF06_9RHOB</name>
<evidence type="ECO:0000256" key="2">
    <source>
        <dbReference type="SAM" id="SignalP"/>
    </source>
</evidence>
<evidence type="ECO:0000259" key="3">
    <source>
        <dbReference type="Pfam" id="PF07589"/>
    </source>
</evidence>